<dbReference type="InterPro" id="IPR013783">
    <property type="entry name" value="Ig-like_fold"/>
</dbReference>
<dbReference type="SUPFAM" id="SSF48726">
    <property type="entry name" value="Immunoglobulin"/>
    <property type="match status" value="2"/>
</dbReference>
<dbReference type="GO" id="GO:0005886">
    <property type="term" value="C:plasma membrane"/>
    <property type="evidence" value="ECO:0007669"/>
    <property type="project" value="TreeGrafter"/>
</dbReference>
<keyword evidence="5" id="KW-0732">Signal</keyword>
<proteinExistence type="predicted"/>
<feature type="chain" id="PRO_5042500781" evidence="5">
    <location>
        <begin position="21"/>
        <end position="367"/>
    </location>
</feature>
<dbReference type="RefSeq" id="XP_018552293.1">
    <property type="nucleotide sequence ID" value="XM_018696777.2"/>
</dbReference>
<dbReference type="Gene3D" id="2.60.40.10">
    <property type="entry name" value="Immunoglobulins"/>
    <property type="match status" value="2"/>
</dbReference>
<reference evidence="8" key="1">
    <citation type="submission" date="2025-08" db="UniProtKB">
        <authorList>
            <consortium name="RefSeq"/>
        </authorList>
    </citation>
    <scope>IDENTIFICATION</scope>
    <source>
        <tissue evidence="8">Brain</tissue>
    </source>
</reference>
<accession>A0AAJ7QC98</accession>
<evidence type="ECO:0000256" key="3">
    <source>
        <dbReference type="ARBA" id="ARBA00023136"/>
    </source>
</evidence>
<dbReference type="KEGG" id="lcf:108897245"/>
<gene>
    <name evidence="8" type="primary">LOC108897245</name>
</gene>
<keyword evidence="3 4" id="KW-0472">Membrane</keyword>
<organism evidence="7 8">
    <name type="scientific">Lates calcarifer</name>
    <name type="common">Barramundi</name>
    <name type="synonym">Holocentrus calcarifer</name>
    <dbReference type="NCBI Taxonomy" id="8187"/>
    <lineage>
        <taxon>Eukaryota</taxon>
        <taxon>Metazoa</taxon>
        <taxon>Chordata</taxon>
        <taxon>Craniata</taxon>
        <taxon>Vertebrata</taxon>
        <taxon>Euteleostomi</taxon>
        <taxon>Actinopterygii</taxon>
        <taxon>Neopterygii</taxon>
        <taxon>Teleostei</taxon>
        <taxon>Neoteleostei</taxon>
        <taxon>Acanthomorphata</taxon>
        <taxon>Carangaria</taxon>
        <taxon>Carangaria incertae sedis</taxon>
        <taxon>Centropomidae</taxon>
        <taxon>Lates</taxon>
    </lineage>
</organism>
<protein>
    <submittedName>
        <fullName evidence="8">Uncharacterized protein LOC108897245</fullName>
    </submittedName>
</protein>
<dbReference type="PANTHER" id="PTHR11860:SF87">
    <property type="entry name" value="CMRF35-LIKE MOLECULE 8"/>
    <property type="match status" value="1"/>
</dbReference>
<evidence type="ECO:0000259" key="6">
    <source>
        <dbReference type="SMART" id="SM00409"/>
    </source>
</evidence>
<keyword evidence="2 4" id="KW-0812">Transmembrane</keyword>
<dbReference type="AlphaFoldDB" id="A0AAJ7QC98"/>
<evidence type="ECO:0000256" key="1">
    <source>
        <dbReference type="ARBA" id="ARBA00004370"/>
    </source>
</evidence>
<name>A0AAJ7QC98_LATCA</name>
<dbReference type="PANTHER" id="PTHR11860">
    <property type="entry name" value="POLYMERIC-IMMUNOGLOBULIN RECEPTOR"/>
    <property type="match status" value="1"/>
</dbReference>
<keyword evidence="4" id="KW-1133">Transmembrane helix</keyword>
<dbReference type="GeneID" id="108897245"/>
<dbReference type="InterPro" id="IPR036179">
    <property type="entry name" value="Ig-like_dom_sf"/>
</dbReference>
<dbReference type="InterPro" id="IPR050671">
    <property type="entry name" value="CD300_family_receptors"/>
</dbReference>
<dbReference type="InterPro" id="IPR003599">
    <property type="entry name" value="Ig_sub"/>
</dbReference>
<dbReference type="Proteomes" id="UP000694890">
    <property type="component" value="Linkage group LG16_LG22"/>
</dbReference>
<feature type="domain" description="Immunoglobulin" evidence="6">
    <location>
        <begin position="25"/>
        <end position="126"/>
    </location>
</feature>
<evidence type="ECO:0000313" key="8">
    <source>
        <dbReference type="RefSeq" id="XP_018552293.1"/>
    </source>
</evidence>
<sequence length="367" mass="40735">MTSLYIPHLLILTGLIGIHSDIITVSKVSVQTRGSISIPCLYGFHHRNHVKYLCRGFFFNFCKIVVQTNQPKSSSGRFSIYDDTNQTIFTVSINDLRDEDNYYSWWCAVEIENAADVKQRLYLSVTSGMSNLYVDQQELTAFEGGSVTVLCHYKYLKQTRWCRLSRDCVTDQTGSIDGTPVTINTSVPDVFSVAMSKLRKESSGWYLCSNGDLEMPVHITVNELISTTTTTVSPTTAMTLSTTQQHSSMLTSTEPCTAHPTNTTIATTGGESLQDDLKSSTKVTILITTLVLLLLVVPAAFFGWRMIKHSKSKPEGPDIAAGSQTGRDPEVLYATVTFNKHVAAQRKGNHMPEESVTYSTIVIKDRE</sequence>
<dbReference type="GO" id="GO:0004888">
    <property type="term" value="F:transmembrane signaling receptor activity"/>
    <property type="evidence" value="ECO:0007669"/>
    <property type="project" value="TreeGrafter"/>
</dbReference>
<feature type="transmembrane region" description="Helical" evidence="4">
    <location>
        <begin position="283"/>
        <end position="304"/>
    </location>
</feature>
<dbReference type="SMART" id="SM00409">
    <property type="entry name" value="IG"/>
    <property type="match status" value="2"/>
</dbReference>
<comment type="subcellular location">
    <subcellularLocation>
        <location evidence="1">Membrane</location>
    </subcellularLocation>
</comment>
<evidence type="ECO:0000256" key="4">
    <source>
        <dbReference type="SAM" id="Phobius"/>
    </source>
</evidence>
<evidence type="ECO:0000256" key="2">
    <source>
        <dbReference type="ARBA" id="ARBA00022692"/>
    </source>
</evidence>
<feature type="domain" description="Immunoglobulin" evidence="6">
    <location>
        <begin position="136"/>
        <end position="222"/>
    </location>
</feature>
<evidence type="ECO:0000256" key="5">
    <source>
        <dbReference type="SAM" id="SignalP"/>
    </source>
</evidence>
<evidence type="ECO:0000313" key="7">
    <source>
        <dbReference type="Proteomes" id="UP000694890"/>
    </source>
</evidence>
<feature type="signal peptide" evidence="5">
    <location>
        <begin position="1"/>
        <end position="20"/>
    </location>
</feature>